<sequence>MVHHLSCHHPNVVARGFCHTKMWWHVGGERKSTSMTFDQTGKASITLESPTMRRERRVGGRERVEVATGTRYPIPRGEFTY</sequence>
<dbReference type="Proteomes" id="UP000006038">
    <property type="component" value="Chromosome 4"/>
</dbReference>
<dbReference type="HOGENOM" id="CLU_2577683_0_0_1"/>
<name>J3M0B2_ORYBR</name>
<keyword evidence="2" id="KW-1185">Reference proteome</keyword>
<reference evidence="1" key="2">
    <citation type="submission" date="2013-04" db="UniProtKB">
        <authorList>
            <consortium name="EnsemblPlants"/>
        </authorList>
    </citation>
    <scope>IDENTIFICATION</scope>
</reference>
<evidence type="ECO:0000313" key="2">
    <source>
        <dbReference type="Proteomes" id="UP000006038"/>
    </source>
</evidence>
<reference evidence="1" key="1">
    <citation type="journal article" date="2013" name="Nat. Commun.">
        <title>Whole-genome sequencing of Oryza brachyantha reveals mechanisms underlying Oryza genome evolution.</title>
        <authorList>
            <person name="Chen J."/>
            <person name="Huang Q."/>
            <person name="Gao D."/>
            <person name="Wang J."/>
            <person name="Lang Y."/>
            <person name="Liu T."/>
            <person name="Li B."/>
            <person name="Bai Z."/>
            <person name="Luis Goicoechea J."/>
            <person name="Liang C."/>
            <person name="Chen C."/>
            <person name="Zhang W."/>
            <person name="Sun S."/>
            <person name="Liao Y."/>
            <person name="Zhang X."/>
            <person name="Yang L."/>
            <person name="Song C."/>
            <person name="Wang M."/>
            <person name="Shi J."/>
            <person name="Liu G."/>
            <person name="Liu J."/>
            <person name="Zhou H."/>
            <person name="Zhou W."/>
            <person name="Yu Q."/>
            <person name="An N."/>
            <person name="Chen Y."/>
            <person name="Cai Q."/>
            <person name="Wang B."/>
            <person name="Liu B."/>
            <person name="Min J."/>
            <person name="Huang Y."/>
            <person name="Wu H."/>
            <person name="Li Z."/>
            <person name="Zhang Y."/>
            <person name="Yin Y."/>
            <person name="Song W."/>
            <person name="Jiang J."/>
            <person name="Jackson S.A."/>
            <person name="Wing R.A."/>
            <person name="Wang J."/>
            <person name="Chen M."/>
        </authorList>
    </citation>
    <scope>NUCLEOTIDE SEQUENCE [LARGE SCALE GENOMIC DNA]</scope>
    <source>
        <strain evidence="1">cv. IRGC 101232</strain>
    </source>
</reference>
<proteinExistence type="predicted"/>
<accession>J3M0B2</accession>
<organism evidence="1">
    <name type="scientific">Oryza brachyantha</name>
    <name type="common">malo sina</name>
    <dbReference type="NCBI Taxonomy" id="4533"/>
    <lineage>
        <taxon>Eukaryota</taxon>
        <taxon>Viridiplantae</taxon>
        <taxon>Streptophyta</taxon>
        <taxon>Embryophyta</taxon>
        <taxon>Tracheophyta</taxon>
        <taxon>Spermatophyta</taxon>
        <taxon>Magnoliopsida</taxon>
        <taxon>Liliopsida</taxon>
        <taxon>Poales</taxon>
        <taxon>Poaceae</taxon>
        <taxon>BOP clade</taxon>
        <taxon>Oryzoideae</taxon>
        <taxon>Oryzeae</taxon>
        <taxon>Oryzinae</taxon>
        <taxon>Oryza</taxon>
    </lineage>
</organism>
<dbReference type="Gramene" id="OB04G28370.1">
    <property type="protein sequence ID" value="OB04G28370.1"/>
    <property type="gene ID" value="OB04G28370"/>
</dbReference>
<dbReference type="EnsemblPlants" id="OB04G28370.1">
    <property type="protein sequence ID" value="OB04G28370.1"/>
    <property type="gene ID" value="OB04G28370"/>
</dbReference>
<protein>
    <submittedName>
        <fullName evidence="1">Uncharacterized protein</fullName>
    </submittedName>
</protein>
<evidence type="ECO:0000313" key="1">
    <source>
        <dbReference type="EnsemblPlants" id="OB04G28370.1"/>
    </source>
</evidence>
<dbReference type="AlphaFoldDB" id="J3M0B2"/>